<dbReference type="Proteomes" id="UP000485367">
    <property type="component" value="Unassembled WGS sequence"/>
</dbReference>
<reference evidence="1" key="1">
    <citation type="submission" date="2017-02" db="EMBL/GenBank/DDBJ databases">
        <title>Delving into the versatile metabolic prowess of the omnipresent phylum Bacteroidetes.</title>
        <authorList>
            <person name="Nobu M.K."/>
            <person name="Mei R."/>
            <person name="Narihiro T."/>
            <person name="Kuroda K."/>
            <person name="Liu W.-T."/>
        </authorList>
    </citation>
    <scope>NUCLEOTIDE SEQUENCE</scope>
    <source>
        <strain evidence="1">ADurb.Bin280</strain>
    </source>
</reference>
<dbReference type="AlphaFoldDB" id="A0A1V5SBY7"/>
<comment type="caution">
    <text evidence="1">The sequence shown here is derived from an EMBL/GenBank/DDBJ whole genome shotgun (WGS) entry which is preliminary data.</text>
</comment>
<evidence type="ECO:0000313" key="1">
    <source>
        <dbReference type="EMBL" id="OQA51773.1"/>
    </source>
</evidence>
<dbReference type="EMBL" id="MWBO01000065">
    <property type="protein sequence ID" value="OQA51773.1"/>
    <property type="molecule type" value="Genomic_DNA"/>
</dbReference>
<gene>
    <name evidence="1" type="ORF">BWY43_00831</name>
</gene>
<accession>A0A1V5SBY7</accession>
<sequence>MVCDSLVSRGIPIGGVEMLGRLAGVKIANLPEDERDTAQRYRCGVCPHTQQVLLALELAGLREEDFCCCWRTNHVSNIGFLSGREGTDYIPQRCCCIAALCLLGVLNREDRSKAGDLIEKYGHVFSRLELTIAQGHVNQTDAKSLIALWGEVLDYREEGLGNRTPAMVGGCVEALLESVSTCPVQPKEDFDGRRS</sequence>
<name>A0A1V5SBY7_9BACT</name>
<protein>
    <submittedName>
        <fullName evidence="1">Uncharacterized protein</fullName>
    </submittedName>
</protein>
<proteinExistence type="predicted"/>
<organism evidence="1">
    <name type="scientific">candidate division WS2 bacterium ADurb.Bin280</name>
    <dbReference type="NCBI Taxonomy" id="1852829"/>
    <lineage>
        <taxon>Bacteria</taxon>
        <taxon>candidate division WS2</taxon>
    </lineage>
</organism>